<name>A0AAD4QUE1_9AGAM</name>
<evidence type="ECO:0000256" key="1">
    <source>
        <dbReference type="SAM" id="MobiDB-lite"/>
    </source>
</evidence>
<comment type="caution">
    <text evidence="3">The sequence shown here is derived from an EMBL/GenBank/DDBJ whole genome shotgun (WGS) entry which is preliminary data.</text>
</comment>
<keyword evidence="4" id="KW-1185">Reference proteome</keyword>
<proteinExistence type="predicted"/>
<evidence type="ECO:0000313" key="4">
    <source>
        <dbReference type="Proteomes" id="UP001203297"/>
    </source>
</evidence>
<dbReference type="AlphaFoldDB" id="A0AAD4QUE1"/>
<evidence type="ECO:0000313" key="3">
    <source>
        <dbReference type="EMBL" id="KAI0308370.1"/>
    </source>
</evidence>
<gene>
    <name evidence="3" type="ORF">B0F90DRAFT_1682235</name>
</gene>
<dbReference type="Pfam" id="PF09429">
    <property type="entry name" value="Wbp11"/>
    <property type="match status" value="1"/>
</dbReference>
<reference evidence="3" key="1">
    <citation type="journal article" date="2022" name="New Phytol.">
        <title>Evolutionary transition to the ectomycorrhizal habit in the genomes of a hyperdiverse lineage of mushroom-forming fungi.</title>
        <authorList>
            <person name="Looney B."/>
            <person name="Miyauchi S."/>
            <person name="Morin E."/>
            <person name="Drula E."/>
            <person name="Courty P.E."/>
            <person name="Kohler A."/>
            <person name="Kuo A."/>
            <person name="LaButti K."/>
            <person name="Pangilinan J."/>
            <person name="Lipzen A."/>
            <person name="Riley R."/>
            <person name="Andreopoulos W."/>
            <person name="He G."/>
            <person name="Johnson J."/>
            <person name="Nolan M."/>
            <person name="Tritt A."/>
            <person name="Barry K.W."/>
            <person name="Grigoriev I.V."/>
            <person name="Nagy L.G."/>
            <person name="Hibbett D."/>
            <person name="Henrissat B."/>
            <person name="Matheny P.B."/>
            <person name="Labbe J."/>
            <person name="Martin F.M."/>
        </authorList>
    </citation>
    <scope>NUCLEOTIDE SEQUENCE</scope>
    <source>
        <strain evidence="3">BPL690</strain>
    </source>
</reference>
<feature type="domain" description="Wbp11/ELF5/Saf1 N-terminal" evidence="2">
    <location>
        <begin position="4"/>
        <end position="70"/>
    </location>
</feature>
<feature type="region of interest" description="Disordered" evidence="1">
    <location>
        <begin position="1"/>
        <end position="35"/>
    </location>
</feature>
<feature type="compositionally biased region" description="Basic and acidic residues" evidence="1">
    <location>
        <begin position="24"/>
        <end position="35"/>
    </location>
</feature>
<evidence type="ECO:0000259" key="2">
    <source>
        <dbReference type="Pfam" id="PF09429"/>
    </source>
</evidence>
<dbReference type="Proteomes" id="UP001203297">
    <property type="component" value="Unassembled WGS sequence"/>
</dbReference>
<dbReference type="EMBL" id="WTXG01000001">
    <property type="protein sequence ID" value="KAI0308370.1"/>
    <property type="molecule type" value="Genomic_DNA"/>
</dbReference>
<organism evidence="3 4">
    <name type="scientific">Multifurca ochricompacta</name>
    <dbReference type="NCBI Taxonomy" id="376703"/>
    <lineage>
        <taxon>Eukaryota</taxon>
        <taxon>Fungi</taxon>
        <taxon>Dikarya</taxon>
        <taxon>Basidiomycota</taxon>
        <taxon>Agaricomycotina</taxon>
        <taxon>Agaricomycetes</taxon>
        <taxon>Russulales</taxon>
        <taxon>Russulaceae</taxon>
        <taxon>Multifurca</taxon>
    </lineage>
</organism>
<sequence length="71" mass="8127">MAKGKNLNPADAYRKVQRKKELKKNRAERQKTRDFALVKKDTGDLEDEIKKLSSAPSLSDADQKRLKDLKA</sequence>
<dbReference type="InterPro" id="IPR019007">
    <property type="entry name" value="Wbp11/ELF5/Saf1_N"/>
</dbReference>
<accession>A0AAD4QUE1</accession>
<dbReference type="GO" id="GO:0006396">
    <property type="term" value="P:RNA processing"/>
    <property type="evidence" value="ECO:0007669"/>
    <property type="project" value="InterPro"/>
</dbReference>
<protein>
    <submittedName>
        <fullName evidence="3">WW domain binding protein 11</fullName>
    </submittedName>
</protein>
<feature type="non-terminal residue" evidence="3">
    <location>
        <position position="71"/>
    </location>
</feature>